<sequence>MKYIENPALSNLAQSLSHQGPECSVHVRMEAYSCKNIKRDKKLFKALEEAYTNEHSSQSGSPPLSSSWLEPEMTPFGPFDNHSSRKTLYLLISTLNCAFPDHEFSDVRPAHFNREESGASVLNALSTTLVAPHRAGMNAPRTYGSYPSISPDLFPIAGSNMMSMSPLALNAGRDLPRSPFSPPPIMSGTHPNVYRLVDDVIGLEECESEISIRTMKRSLGNGDDDDEYERAGVGRNGGGWWDENVTFEFDDYDVDESPRSSLSSSLPHTRKPRGERPITNSASSSVTNSPNSPTTSPASLPPRMRQRVARHSMPGAGTKRTNPPRDNSMANALTTPISMKYSQRPGLSRRRTGALLWSSHWFFLNRKQKRILFVSVWARSRPVGRAWDEEEYEDELYADFGSQPSFTFDQVDSDDEEFEILDDDAPYTVERATPSGEN</sequence>
<keyword evidence="3" id="KW-1185">Reference proteome</keyword>
<dbReference type="GO" id="GO:0016480">
    <property type="term" value="P:negative regulation of transcription by RNA polymerase III"/>
    <property type="evidence" value="ECO:0007669"/>
    <property type="project" value="InterPro"/>
</dbReference>
<evidence type="ECO:0000313" key="2">
    <source>
        <dbReference type="EMBL" id="KAK7062666.1"/>
    </source>
</evidence>
<feature type="region of interest" description="Disordered" evidence="1">
    <location>
        <begin position="419"/>
        <end position="438"/>
    </location>
</feature>
<proteinExistence type="predicted"/>
<dbReference type="GO" id="GO:0005634">
    <property type="term" value="C:nucleus"/>
    <property type="evidence" value="ECO:0007669"/>
    <property type="project" value="TreeGrafter"/>
</dbReference>
<feature type="compositionally biased region" description="Low complexity" evidence="1">
    <location>
        <begin position="279"/>
        <end position="298"/>
    </location>
</feature>
<organism evidence="2 3">
    <name type="scientific">Paramarasmius palmivorus</name>
    <dbReference type="NCBI Taxonomy" id="297713"/>
    <lineage>
        <taxon>Eukaryota</taxon>
        <taxon>Fungi</taxon>
        <taxon>Dikarya</taxon>
        <taxon>Basidiomycota</taxon>
        <taxon>Agaricomycotina</taxon>
        <taxon>Agaricomycetes</taxon>
        <taxon>Agaricomycetidae</taxon>
        <taxon>Agaricales</taxon>
        <taxon>Marasmiineae</taxon>
        <taxon>Marasmiaceae</taxon>
        <taxon>Paramarasmius</taxon>
    </lineage>
</organism>
<dbReference type="PANTHER" id="PTHR22504">
    <property type="entry name" value="REPRESSOR OF RNA POLYMERASE III TRANSCRIPTION MAF1"/>
    <property type="match status" value="1"/>
</dbReference>
<dbReference type="Pfam" id="PF09174">
    <property type="entry name" value="Maf1"/>
    <property type="match status" value="1"/>
</dbReference>
<evidence type="ECO:0000256" key="1">
    <source>
        <dbReference type="SAM" id="MobiDB-lite"/>
    </source>
</evidence>
<evidence type="ECO:0008006" key="4">
    <source>
        <dbReference type="Google" id="ProtNLM"/>
    </source>
</evidence>
<dbReference type="Gene3D" id="3.40.1000.50">
    <property type="entry name" value="Repressor of RNA polymerase III transcription Maf1"/>
    <property type="match status" value="2"/>
</dbReference>
<dbReference type="PANTHER" id="PTHR22504:SF0">
    <property type="entry name" value="REPRESSOR OF RNA POLYMERASE III TRANSCRIPTION MAF1 HOMOLOG"/>
    <property type="match status" value="1"/>
</dbReference>
<dbReference type="InterPro" id="IPR038564">
    <property type="entry name" value="Maf1_sf"/>
</dbReference>
<dbReference type="InterPro" id="IPR015257">
    <property type="entry name" value="Maf1"/>
</dbReference>
<feature type="compositionally biased region" description="Polar residues" evidence="1">
    <location>
        <begin position="319"/>
        <end position="330"/>
    </location>
</feature>
<accession>A0AAW0EC31</accession>
<name>A0AAW0EC31_9AGAR</name>
<dbReference type="EMBL" id="JAYKXP010000001">
    <property type="protein sequence ID" value="KAK7062666.1"/>
    <property type="molecule type" value="Genomic_DNA"/>
</dbReference>
<comment type="caution">
    <text evidence="2">The sequence shown here is derived from an EMBL/GenBank/DDBJ whole genome shotgun (WGS) entry which is preliminary data.</text>
</comment>
<reference evidence="2 3" key="1">
    <citation type="submission" date="2024-01" db="EMBL/GenBank/DDBJ databases">
        <title>A draft genome for a cacao thread blight-causing isolate of Paramarasmius palmivorus.</title>
        <authorList>
            <person name="Baruah I.K."/>
            <person name="Bukari Y."/>
            <person name="Amoako-Attah I."/>
            <person name="Meinhardt L.W."/>
            <person name="Bailey B.A."/>
            <person name="Cohen S.P."/>
        </authorList>
    </citation>
    <scope>NUCLEOTIDE SEQUENCE [LARGE SCALE GENOMIC DNA]</scope>
    <source>
        <strain evidence="2 3">GH-12</strain>
    </source>
</reference>
<dbReference type="GO" id="GO:0000994">
    <property type="term" value="F:RNA polymerase III core binding"/>
    <property type="evidence" value="ECO:0007669"/>
    <property type="project" value="TreeGrafter"/>
</dbReference>
<dbReference type="Proteomes" id="UP001383192">
    <property type="component" value="Unassembled WGS sequence"/>
</dbReference>
<protein>
    <recommendedName>
        <fullName evidence="4">Repressor of RNA polymerase III transcription MAF1</fullName>
    </recommendedName>
</protein>
<dbReference type="AlphaFoldDB" id="A0AAW0EC31"/>
<feature type="region of interest" description="Disordered" evidence="1">
    <location>
        <begin position="254"/>
        <end position="330"/>
    </location>
</feature>
<feature type="region of interest" description="Disordered" evidence="1">
    <location>
        <begin position="217"/>
        <end position="239"/>
    </location>
</feature>
<evidence type="ECO:0000313" key="3">
    <source>
        <dbReference type="Proteomes" id="UP001383192"/>
    </source>
</evidence>
<gene>
    <name evidence="2" type="ORF">VNI00_000154</name>
</gene>